<dbReference type="Proteomes" id="UP001322138">
    <property type="component" value="Unassembled WGS sequence"/>
</dbReference>
<reference evidence="1 2" key="1">
    <citation type="journal article" date="2023" name="bioRxiv">
        <title>High-quality genome assemblies of four members of thePodospora anserinaspecies complex.</title>
        <authorList>
            <person name="Ament-Velasquez S.L."/>
            <person name="Vogan A.A."/>
            <person name="Wallerman O."/>
            <person name="Hartmann F."/>
            <person name="Gautier V."/>
            <person name="Silar P."/>
            <person name="Giraud T."/>
            <person name="Johannesson H."/>
        </authorList>
    </citation>
    <scope>NUCLEOTIDE SEQUENCE [LARGE SCALE GENOMIC DNA]</scope>
    <source>
        <strain evidence="1 2">CBS 112042</strain>
    </source>
</reference>
<comment type="caution">
    <text evidence="1">The sequence shown here is derived from an EMBL/GenBank/DDBJ whole genome shotgun (WGS) entry which is preliminary data.</text>
</comment>
<gene>
    <name evidence="1" type="ORF">QC761_305270</name>
</gene>
<evidence type="ECO:0000313" key="1">
    <source>
        <dbReference type="EMBL" id="KAK4644491.1"/>
    </source>
</evidence>
<dbReference type="RefSeq" id="XP_062733467.1">
    <property type="nucleotide sequence ID" value="XM_062877671.1"/>
</dbReference>
<keyword evidence="2" id="KW-1185">Reference proteome</keyword>
<accession>A0ABR0FKK9</accession>
<organism evidence="1 2">
    <name type="scientific">Podospora bellae-mahoneyi</name>
    <dbReference type="NCBI Taxonomy" id="2093777"/>
    <lineage>
        <taxon>Eukaryota</taxon>
        <taxon>Fungi</taxon>
        <taxon>Dikarya</taxon>
        <taxon>Ascomycota</taxon>
        <taxon>Pezizomycotina</taxon>
        <taxon>Sordariomycetes</taxon>
        <taxon>Sordariomycetidae</taxon>
        <taxon>Sordariales</taxon>
        <taxon>Podosporaceae</taxon>
        <taxon>Podospora</taxon>
    </lineage>
</organism>
<name>A0ABR0FKK9_9PEZI</name>
<evidence type="ECO:0000313" key="2">
    <source>
        <dbReference type="Proteomes" id="UP001322138"/>
    </source>
</evidence>
<dbReference type="EMBL" id="JAFFGZ010000005">
    <property type="protein sequence ID" value="KAK4644491.1"/>
    <property type="molecule type" value="Genomic_DNA"/>
</dbReference>
<proteinExistence type="predicted"/>
<protein>
    <recommendedName>
        <fullName evidence="3">SWIM-type domain-containing protein</fullName>
    </recommendedName>
</protein>
<dbReference type="GeneID" id="87897153"/>
<evidence type="ECO:0008006" key="3">
    <source>
        <dbReference type="Google" id="ProtNLM"/>
    </source>
</evidence>
<sequence length="239" mass="26424">MTLPTPRHFLTNLINRLPTIPLEPPQPPSINRTPNSNALSRIPVSHRHLIITLHVLFPNLVLPSLDLLDRGLVQKLVLSDKIKYEEPEDDQAEDVRGAIYVVYSTTAAPSRRRKSVKPDPDDDRVGNRENSQKYVVHLQAWNCSCAAFAFSIVQSLLDEQPPQIPPELHLAEITTDDDKKEWEFGGMSTDGKAPNGGQIPTCKHLLACLLAERWGNALGGYVTSKQVGKGEMAGIVADV</sequence>